<dbReference type="PANTHER" id="PTHR43781:SF1">
    <property type="entry name" value="SACCHAROPINE DEHYDROGENASE"/>
    <property type="match status" value="1"/>
</dbReference>
<dbReference type="Proteomes" id="UP000199137">
    <property type="component" value="Unassembled WGS sequence"/>
</dbReference>
<reference evidence="2 5" key="3">
    <citation type="submission" date="2020-01" db="EMBL/GenBank/DDBJ databases">
        <title>Insect and environment-associated Actinomycetes.</title>
        <authorList>
            <person name="Currrie C."/>
            <person name="Chevrette M."/>
            <person name="Carlson C."/>
            <person name="Stubbendieck R."/>
            <person name="Wendt-Pienkowski E."/>
        </authorList>
    </citation>
    <scope>NUCLEOTIDE SEQUENCE [LARGE SCALE GENOMIC DNA]</scope>
    <source>
        <strain evidence="2 5">SID8386</strain>
    </source>
</reference>
<dbReference type="InterPro" id="IPR036291">
    <property type="entry name" value="NAD(P)-bd_dom_sf"/>
</dbReference>
<reference evidence="3" key="2">
    <citation type="submission" date="2016-10" db="EMBL/GenBank/DDBJ databases">
        <authorList>
            <person name="de Groot N.N."/>
        </authorList>
    </citation>
    <scope>NUCLEOTIDE SEQUENCE [LARGE SCALE GENOMIC DNA]</scope>
    <source>
        <strain evidence="3">DSM 44637</strain>
    </source>
</reference>
<dbReference type="AlphaFoldDB" id="A0A1I5S8D6"/>
<keyword evidence="5" id="KW-1185">Reference proteome</keyword>
<evidence type="ECO:0000313" key="4">
    <source>
        <dbReference type="Proteomes" id="UP000199137"/>
    </source>
</evidence>
<reference evidence="4" key="1">
    <citation type="submission" date="2016-10" db="EMBL/GenBank/DDBJ databases">
        <authorList>
            <person name="Varghese N."/>
            <person name="Submissions S."/>
        </authorList>
    </citation>
    <scope>NUCLEOTIDE SEQUENCE [LARGE SCALE GENOMIC DNA]</scope>
    <source>
        <strain evidence="4">DSM 44637</strain>
    </source>
</reference>
<dbReference type="RefSeq" id="WP_067588378.1">
    <property type="nucleotide sequence ID" value="NZ_FOWC01000006.1"/>
</dbReference>
<dbReference type="STRING" id="112413.SAMN05421854_106228"/>
<protein>
    <submittedName>
        <fullName evidence="3">Saccharopine dehydrogenase NADP binding domain-containing protein</fullName>
    </submittedName>
</protein>
<dbReference type="InterPro" id="IPR005097">
    <property type="entry name" value="Sacchrp_dh_NADP-bd"/>
</dbReference>
<accession>A0A1I5S8D6</accession>
<evidence type="ECO:0000259" key="1">
    <source>
        <dbReference type="Pfam" id="PF03435"/>
    </source>
</evidence>
<dbReference type="Pfam" id="PF03435">
    <property type="entry name" value="Sacchrp_dh_NADP"/>
    <property type="match status" value="1"/>
</dbReference>
<dbReference type="EMBL" id="JAAGNC010000101">
    <property type="protein sequence ID" value="NEC58091.1"/>
    <property type="molecule type" value="Genomic_DNA"/>
</dbReference>
<dbReference type="OrthoDB" id="4414717at2"/>
<name>A0A1I5S8D6_9PSEU</name>
<organism evidence="3 4">
    <name type="scientific">Amycolatopsis rubida</name>
    <dbReference type="NCBI Taxonomy" id="112413"/>
    <lineage>
        <taxon>Bacteria</taxon>
        <taxon>Bacillati</taxon>
        <taxon>Actinomycetota</taxon>
        <taxon>Actinomycetes</taxon>
        <taxon>Pseudonocardiales</taxon>
        <taxon>Pseudonocardiaceae</taxon>
        <taxon>Amycolatopsis</taxon>
    </lineage>
</organism>
<gene>
    <name evidence="2" type="ORF">G3I59_21420</name>
    <name evidence="3" type="ORF">SAMN05421854_106228</name>
</gene>
<dbReference type="PANTHER" id="PTHR43781">
    <property type="entry name" value="SACCHAROPINE DEHYDROGENASE"/>
    <property type="match status" value="1"/>
</dbReference>
<sequence>MTRRIGVLGGYGAVGSAAVRLLAARFDGIVRVGGRDGKRAEAAADALAAGEAAEVDLWDDAALAAFCRDCAVVVHAGGPSYQVVDRVARAAFAAGADYVDAGGDLPLYERLAGTERRAVVTAGMMPGLSGLLPRWLAARTGPVGRLETYAGVLDRLTPAGAVDYLLSLGGRDAESQAVWQDGRRVTRSAAPQVDVRLPFFPGVVSAFPYLGYEPERLAQQLAIPDVRWYSVFDGGAAMMSTLARLQGAMSGEGDLAAAAAELAEAAELDMFGREPYQRMVFTAHPADGSAPSTLVAGSRDTSVLTGTVCGLAALQVLSGAVVPGRAFAAEALDAETLVADLRETDALSVFELLTEAAELREASEEGVL</sequence>
<evidence type="ECO:0000313" key="2">
    <source>
        <dbReference type="EMBL" id="NEC58091.1"/>
    </source>
</evidence>
<proteinExistence type="predicted"/>
<dbReference type="Gene3D" id="3.40.50.720">
    <property type="entry name" value="NAD(P)-binding Rossmann-like Domain"/>
    <property type="match status" value="1"/>
</dbReference>
<feature type="domain" description="Saccharopine dehydrogenase NADP binding" evidence="1">
    <location>
        <begin position="6"/>
        <end position="101"/>
    </location>
</feature>
<dbReference type="Proteomes" id="UP000470404">
    <property type="component" value="Unassembled WGS sequence"/>
</dbReference>
<evidence type="ECO:0000313" key="5">
    <source>
        <dbReference type="Proteomes" id="UP000470404"/>
    </source>
</evidence>
<dbReference type="EMBL" id="FOWC01000006">
    <property type="protein sequence ID" value="SFP66963.1"/>
    <property type="molecule type" value="Genomic_DNA"/>
</dbReference>
<evidence type="ECO:0000313" key="3">
    <source>
        <dbReference type="EMBL" id="SFP66963.1"/>
    </source>
</evidence>
<dbReference type="SUPFAM" id="SSF51735">
    <property type="entry name" value="NAD(P)-binding Rossmann-fold domains"/>
    <property type="match status" value="1"/>
</dbReference>